<feature type="compositionally biased region" description="Polar residues" evidence="1">
    <location>
        <begin position="149"/>
        <end position="162"/>
    </location>
</feature>
<protein>
    <submittedName>
        <fullName evidence="4">Uncharacterized protein</fullName>
    </submittedName>
</protein>
<feature type="domain" description="Myb-like" evidence="2">
    <location>
        <begin position="506"/>
        <end position="555"/>
    </location>
</feature>
<name>A0A0D2A6E5_9EURO</name>
<dbReference type="PROSITE" id="PS50090">
    <property type="entry name" value="MYB_LIKE"/>
    <property type="match status" value="1"/>
</dbReference>
<dbReference type="PROSITE" id="PS51294">
    <property type="entry name" value="HTH_MYB"/>
    <property type="match status" value="1"/>
</dbReference>
<dbReference type="OrthoDB" id="4120153at2759"/>
<dbReference type="InterPro" id="IPR001005">
    <property type="entry name" value="SANT/Myb"/>
</dbReference>
<dbReference type="SUPFAM" id="SSF46689">
    <property type="entry name" value="Homeodomain-like"/>
    <property type="match status" value="1"/>
</dbReference>
<reference evidence="4 5" key="1">
    <citation type="submission" date="2015-01" db="EMBL/GenBank/DDBJ databases">
        <title>The Genome Sequence of Exophiala oligosperma CBS72588.</title>
        <authorList>
            <consortium name="The Broad Institute Genomics Platform"/>
            <person name="Cuomo C."/>
            <person name="de Hoog S."/>
            <person name="Gorbushina A."/>
            <person name="Stielow B."/>
            <person name="Teixiera M."/>
            <person name="Abouelleil A."/>
            <person name="Chapman S.B."/>
            <person name="Priest M."/>
            <person name="Young S.K."/>
            <person name="Wortman J."/>
            <person name="Nusbaum C."/>
            <person name="Birren B."/>
        </authorList>
    </citation>
    <scope>NUCLEOTIDE SEQUENCE [LARGE SCALE GENOMIC DNA]</scope>
    <source>
        <strain evidence="4 5">CBS 72588</strain>
    </source>
</reference>
<dbReference type="RefSeq" id="XP_016256137.1">
    <property type="nucleotide sequence ID" value="XM_016413473.1"/>
</dbReference>
<organism evidence="4 5">
    <name type="scientific">Exophiala oligosperma</name>
    <dbReference type="NCBI Taxonomy" id="215243"/>
    <lineage>
        <taxon>Eukaryota</taxon>
        <taxon>Fungi</taxon>
        <taxon>Dikarya</taxon>
        <taxon>Ascomycota</taxon>
        <taxon>Pezizomycotina</taxon>
        <taxon>Eurotiomycetes</taxon>
        <taxon>Chaetothyriomycetidae</taxon>
        <taxon>Chaetothyriales</taxon>
        <taxon>Herpotrichiellaceae</taxon>
        <taxon>Exophiala</taxon>
    </lineage>
</organism>
<evidence type="ECO:0000259" key="2">
    <source>
        <dbReference type="PROSITE" id="PS50090"/>
    </source>
</evidence>
<evidence type="ECO:0000259" key="3">
    <source>
        <dbReference type="PROSITE" id="PS51294"/>
    </source>
</evidence>
<evidence type="ECO:0000313" key="4">
    <source>
        <dbReference type="EMBL" id="KIW35921.1"/>
    </source>
</evidence>
<dbReference type="Gene3D" id="1.10.10.60">
    <property type="entry name" value="Homeodomain-like"/>
    <property type="match status" value="1"/>
</dbReference>
<dbReference type="Proteomes" id="UP000053342">
    <property type="component" value="Unassembled WGS sequence"/>
</dbReference>
<dbReference type="InterPro" id="IPR009057">
    <property type="entry name" value="Homeodomain-like_sf"/>
</dbReference>
<feature type="compositionally biased region" description="Polar residues" evidence="1">
    <location>
        <begin position="197"/>
        <end position="213"/>
    </location>
</feature>
<gene>
    <name evidence="4" type="ORF">PV06_11747</name>
</gene>
<keyword evidence="5" id="KW-1185">Reference proteome</keyword>
<feature type="region of interest" description="Disordered" evidence="1">
    <location>
        <begin position="140"/>
        <end position="162"/>
    </location>
</feature>
<feature type="region of interest" description="Disordered" evidence="1">
    <location>
        <begin position="42"/>
        <end position="65"/>
    </location>
</feature>
<dbReference type="CDD" id="cd00167">
    <property type="entry name" value="SANT"/>
    <property type="match status" value="1"/>
</dbReference>
<feature type="region of interest" description="Disordered" evidence="1">
    <location>
        <begin position="197"/>
        <end position="284"/>
    </location>
</feature>
<feature type="domain" description="HTH myb-type" evidence="3">
    <location>
        <begin position="506"/>
        <end position="559"/>
    </location>
</feature>
<sequence length="562" mass="62185">MDSIIFEDPSKPRIRSKQHARAVPASFVTSLGQECIQEVEPQAVTPVPNTGLHEHSHTCDEGRSEPRSLLDQASKAPLYHLCRSPLHDVNTDDGRILEDISLHDDFSLAQIDENGLGESLDGDLESLFSGVPPDLDFFKTTGSDEHSDGQAQSFPSRSAKTCNVSISSPSGVNLVRSETPGLRTYSDAIDLTVESNCPQPKPTAASSPQQCFPPSSRHKSRIAVEIPTRHPSSATQRNLPPAQSADVMATPKGTRRRTVSPPPDERVKRGRKRRHRSEADFDSSVSRRMRVDVVTNKTPTLVHRTLDEDSASSSRGREVQLHKSGFELGASTGAGVHNSAHGSDSEQTLVDRDADSDYEGMTGPDFTLIEPSPSPATRLKIDKPMDSHGEQKQEQHHDGLRIMSVQPVTATDAAFMTAVIDSPADLQDFFHSPAAWAVECGVHPDNLANIVFKPLTDGCWLLTATISRPASNMDDPRRDRARRRQRWSPDQDISSDFCLSEYQTLSRPTKRGHWTVDEDNNLTEWRRLGKSWSWIFDQFPERSEAAVRSRWFVVLAPPAKSS</sequence>
<dbReference type="GeneID" id="27363821"/>
<accession>A0A0D2A6E5</accession>
<dbReference type="STRING" id="215243.A0A0D2A6E5"/>
<dbReference type="EMBL" id="KN847390">
    <property type="protein sequence ID" value="KIW35921.1"/>
    <property type="molecule type" value="Genomic_DNA"/>
</dbReference>
<feature type="compositionally biased region" description="Basic and acidic residues" evidence="1">
    <location>
        <begin position="52"/>
        <end position="65"/>
    </location>
</feature>
<dbReference type="InterPro" id="IPR017930">
    <property type="entry name" value="Myb_dom"/>
</dbReference>
<proteinExistence type="predicted"/>
<dbReference type="HOGENOM" id="CLU_490041_0_0_1"/>
<dbReference type="VEuPathDB" id="FungiDB:PV06_11747"/>
<dbReference type="AlphaFoldDB" id="A0A0D2A6E5"/>
<evidence type="ECO:0000256" key="1">
    <source>
        <dbReference type="SAM" id="MobiDB-lite"/>
    </source>
</evidence>
<evidence type="ECO:0000313" key="5">
    <source>
        <dbReference type="Proteomes" id="UP000053342"/>
    </source>
</evidence>
<dbReference type="SMART" id="SM00717">
    <property type="entry name" value="SANT"/>
    <property type="match status" value="1"/>
</dbReference>